<name>A0A540X2A7_9BACT</name>
<organism evidence="3 4">
    <name type="scientific">Myxococcus llanfairpwllgwyngyllgogerychwyrndrobwllllantysiliogogogochensis</name>
    <dbReference type="NCBI Taxonomy" id="2590453"/>
    <lineage>
        <taxon>Bacteria</taxon>
        <taxon>Pseudomonadati</taxon>
        <taxon>Myxococcota</taxon>
        <taxon>Myxococcia</taxon>
        <taxon>Myxococcales</taxon>
        <taxon>Cystobacterineae</taxon>
        <taxon>Myxococcaceae</taxon>
        <taxon>Myxococcus</taxon>
    </lineage>
</organism>
<accession>A0A540X2A7</accession>
<sequence>MSHALSAGLGAALLMLWFTSPATAQTSPVDGLGELREEVARARQQTPEAFARLEAVIPQVEVLDSRKRGTLAATAPLFRQLGAQALWPMVERLVFDAGLATQPARDSAKLALQVGMVEATGDLRDARLLPLWKTLLEGAETRRPARRAAAVALAKLESLEAAALLITLSPQEGFRGETVREAMGQCRRLVVAQALAEALARTPAPSEARRLAVALGDIGSFWAWKTSQPKAAPEEGDVRRVAAEALVNAWLNYTGDVQQALTQALMRVDAPETGALIQSMRARTRESNHPALEGLSRRMANNPLR</sequence>
<evidence type="ECO:0000256" key="1">
    <source>
        <dbReference type="SAM" id="MobiDB-lite"/>
    </source>
</evidence>
<gene>
    <name evidence="3" type="ORF">FJV41_14000</name>
</gene>
<evidence type="ECO:0000313" key="3">
    <source>
        <dbReference type="EMBL" id="TQF15360.1"/>
    </source>
</evidence>
<feature type="signal peptide" evidence="2">
    <location>
        <begin position="1"/>
        <end position="24"/>
    </location>
</feature>
<dbReference type="Proteomes" id="UP000315369">
    <property type="component" value="Unassembled WGS sequence"/>
</dbReference>
<feature type="chain" id="PRO_5021718185" description="HEAT repeat domain-containing protein" evidence="2">
    <location>
        <begin position="25"/>
        <end position="305"/>
    </location>
</feature>
<evidence type="ECO:0000256" key="2">
    <source>
        <dbReference type="SAM" id="SignalP"/>
    </source>
</evidence>
<dbReference type="OrthoDB" id="5382666at2"/>
<keyword evidence="4" id="KW-1185">Reference proteome</keyword>
<evidence type="ECO:0000313" key="4">
    <source>
        <dbReference type="Proteomes" id="UP000315369"/>
    </source>
</evidence>
<dbReference type="RefSeq" id="WP_141642969.1">
    <property type="nucleotide sequence ID" value="NZ_VIFM01000045.1"/>
</dbReference>
<dbReference type="EMBL" id="VIFM01000045">
    <property type="protein sequence ID" value="TQF15360.1"/>
    <property type="molecule type" value="Genomic_DNA"/>
</dbReference>
<keyword evidence="2" id="KW-0732">Signal</keyword>
<proteinExistence type="predicted"/>
<feature type="region of interest" description="Disordered" evidence="1">
    <location>
        <begin position="282"/>
        <end position="305"/>
    </location>
</feature>
<comment type="caution">
    <text evidence="3">The sequence shown here is derived from an EMBL/GenBank/DDBJ whole genome shotgun (WGS) entry which is preliminary data.</text>
</comment>
<protein>
    <recommendedName>
        <fullName evidence="5">HEAT repeat domain-containing protein</fullName>
    </recommendedName>
</protein>
<evidence type="ECO:0008006" key="5">
    <source>
        <dbReference type="Google" id="ProtNLM"/>
    </source>
</evidence>
<dbReference type="AlphaFoldDB" id="A0A540X2A7"/>
<reference evidence="3 4" key="1">
    <citation type="submission" date="2019-06" db="EMBL/GenBank/DDBJ databases">
        <authorList>
            <person name="Livingstone P."/>
            <person name="Whitworth D."/>
        </authorList>
    </citation>
    <scope>NUCLEOTIDE SEQUENCE [LARGE SCALE GENOMIC DNA]</scope>
    <source>
        <strain evidence="3 4">AM401</strain>
    </source>
</reference>